<gene>
    <name evidence="2" type="ORF">PIB30_028414</name>
</gene>
<protein>
    <submittedName>
        <fullName evidence="2">Uncharacterized protein</fullName>
    </submittedName>
</protein>
<keyword evidence="3" id="KW-1185">Reference proteome</keyword>
<accession>A0ABU6VCK0</accession>
<dbReference type="Proteomes" id="UP001341840">
    <property type="component" value="Unassembled WGS sequence"/>
</dbReference>
<dbReference type="EMBL" id="JASCZI010151147">
    <property type="protein sequence ID" value="MED6170180.1"/>
    <property type="molecule type" value="Genomic_DNA"/>
</dbReference>
<comment type="caution">
    <text evidence="2">The sequence shown here is derived from an EMBL/GenBank/DDBJ whole genome shotgun (WGS) entry which is preliminary data.</text>
</comment>
<evidence type="ECO:0000313" key="3">
    <source>
        <dbReference type="Proteomes" id="UP001341840"/>
    </source>
</evidence>
<proteinExistence type="predicted"/>
<name>A0ABU6VCK0_9FABA</name>
<evidence type="ECO:0000313" key="2">
    <source>
        <dbReference type="EMBL" id="MED6170180.1"/>
    </source>
</evidence>
<evidence type="ECO:0000256" key="1">
    <source>
        <dbReference type="SAM" id="MobiDB-lite"/>
    </source>
</evidence>
<sequence length="123" mass="13402">MKRVTEKSGGVIGVSRGEGPSESGNTEVDKGVIISFRGKVMSATSSKPFKEDESLDGDKFVAVSNKQGDKEPPAVEFMDEGLKALTVIYHDAIVVKLFEKHISYTALVHTLKPLEIKGRLRDP</sequence>
<feature type="region of interest" description="Disordered" evidence="1">
    <location>
        <begin position="1"/>
        <end position="28"/>
    </location>
</feature>
<organism evidence="2 3">
    <name type="scientific">Stylosanthes scabra</name>
    <dbReference type="NCBI Taxonomy" id="79078"/>
    <lineage>
        <taxon>Eukaryota</taxon>
        <taxon>Viridiplantae</taxon>
        <taxon>Streptophyta</taxon>
        <taxon>Embryophyta</taxon>
        <taxon>Tracheophyta</taxon>
        <taxon>Spermatophyta</taxon>
        <taxon>Magnoliopsida</taxon>
        <taxon>eudicotyledons</taxon>
        <taxon>Gunneridae</taxon>
        <taxon>Pentapetalae</taxon>
        <taxon>rosids</taxon>
        <taxon>fabids</taxon>
        <taxon>Fabales</taxon>
        <taxon>Fabaceae</taxon>
        <taxon>Papilionoideae</taxon>
        <taxon>50 kb inversion clade</taxon>
        <taxon>dalbergioids sensu lato</taxon>
        <taxon>Dalbergieae</taxon>
        <taxon>Pterocarpus clade</taxon>
        <taxon>Stylosanthes</taxon>
    </lineage>
</organism>
<reference evidence="2 3" key="1">
    <citation type="journal article" date="2023" name="Plants (Basel)">
        <title>Bridging the Gap: Combining Genomics and Transcriptomics Approaches to Understand Stylosanthes scabra, an Orphan Legume from the Brazilian Caatinga.</title>
        <authorList>
            <person name="Ferreira-Neto J.R.C."/>
            <person name="da Silva M.D."/>
            <person name="Binneck E."/>
            <person name="de Melo N.F."/>
            <person name="da Silva R.H."/>
            <person name="de Melo A.L.T.M."/>
            <person name="Pandolfi V."/>
            <person name="Bustamante F.O."/>
            <person name="Brasileiro-Vidal A.C."/>
            <person name="Benko-Iseppon A.M."/>
        </authorList>
    </citation>
    <scope>NUCLEOTIDE SEQUENCE [LARGE SCALE GENOMIC DNA]</scope>
    <source>
        <tissue evidence="2">Leaves</tissue>
    </source>
</reference>